<protein>
    <submittedName>
        <fullName evidence="1">Uncharacterized protein</fullName>
    </submittedName>
</protein>
<dbReference type="Proteomes" id="UP000319143">
    <property type="component" value="Unassembled WGS sequence"/>
</dbReference>
<comment type="caution">
    <text evidence="1">The sequence shown here is derived from an EMBL/GenBank/DDBJ whole genome shotgun (WGS) entry which is preliminary data.</text>
</comment>
<dbReference type="EMBL" id="SJPV01000001">
    <property type="protein sequence ID" value="TWU41713.1"/>
    <property type="molecule type" value="Genomic_DNA"/>
</dbReference>
<proteinExistence type="predicted"/>
<dbReference type="AlphaFoldDB" id="A0A5C6DWE0"/>
<reference evidence="1 2" key="1">
    <citation type="submission" date="2019-02" db="EMBL/GenBank/DDBJ databases">
        <title>Deep-cultivation of Planctomycetes and their phenomic and genomic characterization uncovers novel biology.</title>
        <authorList>
            <person name="Wiegand S."/>
            <person name="Jogler M."/>
            <person name="Boedeker C."/>
            <person name="Pinto D."/>
            <person name="Vollmers J."/>
            <person name="Rivas-Marin E."/>
            <person name="Kohn T."/>
            <person name="Peeters S.H."/>
            <person name="Heuer A."/>
            <person name="Rast P."/>
            <person name="Oberbeckmann S."/>
            <person name="Bunk B."/>
            <person name="Jeske O."/>
            <person name="Meyerdierks A."/>
            <person name="Storesund J.E."/>
            <person name="Kallscheuer N."/>
            <person name="Luecker S."/>
            <person name="Lage O.M."/>
            <person name="Pohl T."/>
            <person name="Merkel B.J."/>
            <person name="Hornburger P."/>
            <person name="Mueller R.-W."/>
            <person name="Bruemmer F."/>
            <person name="Labrenz M."/>
            <person name="Spormann A.M."/>
            <person name="Op Den Camp H."/>
            <person name="Overmann J."/>
            <person name="Amann R."/>
            <person name="Jetten M.S.M."/>
            <person name="Mascher T."/>
            <person name="Medema M.H."/>
            <person name="Devos D.P."/>
            <person name="Kaster A.-K."/>
            <person name="Ovreas L."/>
            <person name="Rohde M."/>
            <person name="Galperin M.Y."/>
            <person name="Jogler C."/>
        </authorList>
    </citation>
    <scope>NUCLEOTIDE SEQUENCE [LARGE SCALE GENOMIC DNA]</scope>
    <source>
        <strain evidence="1 2">Poly41</strain>
    </source>
</reference>
<organism evidence="1 2">
    <name type="scientific">Novipirellula artificiosorum</name>
    <dbReference type="NCBI Taxonomy" id="2528016"/>
    <lineage>
        <taxon>Bacteria</taxon>
        <taxon>Pseudomonadati</taxon>
        <taxon>Planctomycetota</taxon>
        <taxon>Planctomycetia</taxon>
        <taxon>Pirellulales</taxon>
        <taxon>Pirellulaceae</taxon>
        <taxon>Novipirellula</taxon>
    </lineage>
</organism>
<name>A0A5C6DWE0_9BACT</name>
<sequence length="101" mass="11418">MDVTTRVQRGCVTAIADRGMLRRQMRMQFVLAGEAKHHPTAEKRMQQQCCGTKDSTHDQLGFSHSASVSNRIIGTIVKLHKLNFAESRPSARAIFRFSRAF</sequence>
<gene>
    <name evidence="1" type="ORF">Poly41_00050</name>
</gene>
<evidence type="ECO:0000313" key="1">
    <source>
        <dbReference type="EMBL" id="TWU41713.1"/>
    </source>
</evidence>
<keyword evidence="2" id="KW-1185">Reference proteome</keyword>
<accession>A0A5C6DWE0</accession>
<evidence type="ECO:0000313" key="2">
    <source>
        <dbReference type="Proteomes" id="UP000319143"/>
    </source>
</evidence>